<sequence>MVVLVEDPVDTDMAWQPLDSFAESSLEILRHTLKSGTLSFPHRSQPSVFCLSYVVISLYLQIKNTSCSSSLSSALEPLTAACRYTRREGEALSDRIFKSSCISDLSIQVSGI</sequence>
<reference evidence="1 2" key="1">
    <citation type="journal article" date="2022" name="G3 (Bethesda)">
        <title>Whole-genome sequence and methylome profiling of the almond [Prunus dulcis (Mill.) D.A. Webb] cultivar 'Nonpareil'.</title>
        <authorList>
            <person name="D'Amico-Willman K.M."/>
            <person name="Ouma W.Z."/>
            <person name="Meulia T."/>
            <person name="Sideli G.M."/>
            <person name="Gradziel T.M."/>
            <person name="Fresnedo-Ramirez J."/>
        </authorList>
    </citation>
    <scope>NUCLEOTIDE SEQUENCE [LARGE SCALE GENOMIC DNA]</scope>
    <source>
        <strain evidence="1">Clone GOH B32 T37-40</strain>
    </source>
</reference>
<dbReference type="Proteomes" id="UP001054821">
    <property type="component" value="Chromosome 6"/>
</dbReference>
<dbReference type="EMBL" id="JAJFAZ020000006">
    <property type="protein sequence ID" value="KAI5325217.1"/>
    <property type="molecule type" value="Genomic_DNA"/>
</dbReference>
<keyword evidence="2" id="KW-1185">Reference proteome</keyword>
<gene>
    <name evidence="1" type="ORF">L3X38_034291</name>
</gene>
<organism evidence="1 2">
    <name type="scientific">Prunus dulcis</name>
    <name type="common">Almond</name>
    <name type="synonym">Amygdalus dulcis</name>
    <dbReference type="NCBI Taxonomy" id="3755"/>
    <lineage>
        <taxon>Eukaryota</taxon>
        <taxon>Viridiplantae</taxon>
        <taxon>Streptophyta</taxon>
        <taxon>Embryophyta</taxon>
        <taxon>Tracheophyta</taxon>
        <taxon>Spermatophyta</taxon>
        <taxon>Magnoliopsida</taxon>
        <taxon>eudicotyledons</taxon>
        <taxon>Gunneridae</taxon>
        <taxon>Pentapetalae</taxon>
        <taxon>rosids</taxon>
        <taxon>fabids</taxon>
        <taxon>Rosales</taxon>
        <taxon>Rosaceae</taxon>
        <taxon>Amygdaloideae</taxon>
        <taxon>Amygdaleae</taxon>
        <taxon>Prunus</taxon>
    </lineage>
</organism>
<accession>A0AAD4VK16</accession>
<evidence type="ECO:0000313" key="2">
    <source>
        <dbReference type="Proteomes" id="UP001054821"/>
    </source>
</evidence>
<comment type="caution">
    <text evidence="1">The sequence shown here is derived from an EMBL/GenBank/DDBJ whole genome shotgun (WGS) entry which is preliminary data.</text>
</comment>
<name>A0AAD4VK16_PRUDU</name>
<dbReference type="AlphaFoldDB" id="A0AAD4VK16"/>
<evidence type="ECO:0000313" key="1">
    <source>
        <dbReference type="EMBL" id="KAI5325217.1"/>
    </source>
</evidence>
<protein>
    <submittedName>
        <fullName evidence="1">Uncharacterized protein</fullName>
    </submittedName>
</protein>
<proteinExistence type="predicted"/>